<evidence type="ECO:0008006" key="4">
    <source>
        <dbReference type="Google" id="ProtNLM"/>
    </source>
</evidence>
<evidence type="ECO:0000313" key="3">
    <source>
        <dbReference type="Proteomes" id="UP000683925"/>
    </source>
</evidence>
<dbReference type="InterPro" id="IPR001680">
    <property type="entry name" value="WD40_rpt"/>
</dbReference>
<reference evidence="2" key="1">
    <citation type="submission" date="2021-01" db="EMBL/GenBank/DDBJ databases">
        <authorList>
            <consortium name="Genoscope - CEA"/>
            <person name="William W."/>
        </authorList>
    </citation>
    <scope>NUCLEOTIDE SEQUENCE</scope>
</reference>
<dbReference type="OrthoDB" id="288598at2759"/>
<comment type="caution">
    <text evidence="2">The sequence shown here is derived from an EMBL/GenBank/DDBJ whole genome shotgun (WGS) entry which is preliminary data.</text>
</comment>
<evidence type="ECO:0000313" key="2">
    <source>
        <dbReference type="EMBL" id="CAD8169748.1"/>
    </source>
</evidence>
<protein>
    <recommendedName>
        <fullName evidence="4">WD40-repeat-containing domain</fullName>
    </recommendedName>
</protein>
<dbReference type="SMART" id="SM00320">
    <property type="entry name" value="WD40"/>
    <property type="match status" value="2"/>
</dbReference>
<evidence type="ECO:0000256" key="1">
    <source>
        <dbReference type="SAM" id="MobiDB-lite"/>
    </source>
</evidence>
<name>A0A8S1UX98_PAROT</name>
<gene>
    <name evidence="2" type="ORF">POCTA_138.1.T0540105</name>
</gene>
<sequence>MDIPSKCISFSPNWFYPQIAQMNGEILCYGVNDQVFVYNSETKHFKYTLQGQQKVTMLYLKDQYIFVGQEGGVITMFQQQKYLGKLEFNIEIPMILKEVNNEYLLLDNKGISLGFKLNDKFELIHFALKLITQPHCIPKWGDENVVIYQSGRMYRFEQKSEYDYPYHILCVDRYKNIYGVLNKLHKAISLHVFQLDQIDEWKQTNTINENDIFIELKFIVNEKLPTENLKKASLSIKFLDDKQIFVTSKQGEIFLIQLTNQVKSLKLDANVISDNHFYKLPQEIHIKGIYLMNNYQNQYYTVGLDRRIFSFRVEDGQIVDYHKFVCLAGKVNKLQIGKEKNLIYFHDQTLKSLDLTKNKYPTYINEFWKITDFANFYISPFQEGIVLIQKDQKVELVDIYKEQLLDKYNCEDPVSKIEWLNKKQVLLLLDLFDVEQIQNDQVNELLTKPHQIQDYVLIIMLTGRMQLIDLSTGQVLFNFLIQQKIKLQQIIKNKPFDIVTINMNSIQFLFNNDKCYLFYIFNGYHVFYYQKHHFDTKQIHNTEINCIDVSLYNNNIYLLTGCNNQTISINVIHNEIVLLGYLKHRFPIQKVQQRNGLITSLAKCHQSLQIWNATEILQRMIPNRQTLEGLEKANIRGHSGFLLDFVYFTNNLVITSSEDQTIKVFDIDQIQNKMPPNKKKSKKKVKLDNQQQD</sequence>
<feature type="compositionally biased region" description="Basic residues" evidence="1">
    <location>
        <begin position="676"/>
        <end position="685"/>
    </location>
</feature>
<dbReference type="EMBL" id="CAJJDP010000054">
    <property type="protein sequence ID" value="CAD8169748.1"/>
    <property type="molecule type" value="Genomic_DNA"/>
</dbReference>
<accession>A0A8S1UX98</accession>
<feature type="region of interest" description="Disordered" evidence="1">
    <location>
        <begin position="673"/>
        <end position="693"/>
    </location>
</feature>
<organism evidence="2 3">
    <name type="scientific">Paramecium octaurelia</name>
    <dbReference type="NCBI Taxonomy" id="43137"/>
    <lineage>
        <taxon>Eukaryota</taxon>
        <taxon>Sar</taxon>
        <taxon>Alveolata</taxon>
        <taxon>Ciliophora</taxon>
        <taxon>Intramacronucleata</taxon>
        <taxon>Oligohymenophorea</taxon>
        <taxon>Peniculida</taxon>
        <taxon>Parameciidae</taxon>
        <taxon>Paramecium</taxon>
    </lineage>
</organism>
<dbReference type="OMA" id="VTINMNS"/>
<dbReference type="Proteomes" id="UP000683925">
    <property type="component" value="Unassembled WGS sequence"/>
</dbReference>
<proteinExistence type="predicted"/>
<dbReference type="AlphaFoldDB" id="A0A8S1UX98"/>
<keyword evidence="3" id="KW-1185">Reference proteome</keyword>